<reference evidence="1 2" key="1">
    <citation type="journal article" date="2024" name="Ann. Entomol. Soc. Am.">
        <title>Genomic analyses of the southern and eastern yellowjacket wasps (Hymenoptera: Vespidae) reveal evolutionary signatures of social life.</title>
        <authorList>
            <person name="Catto M.A."/>
            <person name="Caine P.B."/>
            <person name="Orr S.E."/>
            <person name="Hunt B.G."/>
            <person name="Goodisman M.A.D."/>
        </authorList>
    </citation>
    <scope>NUCLEOTIDE SEQUENCE [LARGE SCALE GENOMIC DNA]</scope>
    <source>
        <strain evidence="1">232</strain>
        <tissue evidence="1">Head and thorax</tissue>
    </source>
</reference>
<dbReference type="AlphaFoldDB" id="A0ABD2CP60"/>
<protein>
    <submittedName>
        <fullName evidence="1">Uncharacterized protein</fullName>
    </submittedName>
</protein>
<evidence type="ECO:0000313" key="1">
    <source>
        <dbReference type="EMBL" id="KAL2746891.1"/>
    </source>
</evidence>
<name>A0ABD2CP60_VESMC</name>
<comment type="caution">
    <text evidence="1">The sequence shown here is derived from an EMBL/GenBank/DDBJ whole genome shotgun (WGS) entry which is preliminary data.</text>
</comment>
<proteinExistence type="predicted"/>
<keyword evidence="2" id="KW-1185">Reference proteome</keyword>
<dbReference type="EMBL" id="JAYRBN010000037">
    <property type="protein sequence ID" value="KAL2746891.1"/>
    <property type="molecule type" value="Genomic_DNA"/>
</dbReference>
<sequence>MACFVQVPRVTAELAKPFLDSSIRLKLNRVTVAKLGQEANCYLEDSLPLIRHLSEAVAQPLASWKNPIVRPEIYPLKADENGFFFLFLVPPSAGSSSYQESRESSLKGRVGEDSFEWRISWVFALTITTFRVGEREFPAHIVITAMEATVAVAVPVATCAANYLIPINDLVSVGPSSTRTHIGKEKEEFQVGGRERWMKREGPLFGASFRSRPKSVVEPYGMAHDERLRGFLILLGEHASRYYLE</sequence>
<evidence type="ECO:0000313" key="2">
    <source>
        <dbReference type="Proteomes" id="UP001607303"/>
    </source>
</evidence>
<accession>A0ABD2CP60</accession>
<feature type="non-terminal residue" evidence="1">
    <location>
        <position position="245"/>
    </location>
</feature>
<organism evidence="1 2">
    <name type="scientific">Vespula maculifrons</name>
    <name type="common">Eastern yellow jacket</name>
    <name type="synonym">Wasp</name>
    <dbReference type="NCBI Taxonomy" id="7453"/>
    <lineage>
        <taxon>Eukaryota</taxon>
        <taxon>Metazoa</taxon>
        <taxon>Ecdysozoa</taxon>
        <taxon>Arthropoda</taxon>
        <taxon>Hexapoda</taxon>
        <taxon>Insecta</taxon>
        <taxon>Pterygota</taxon>
        <taxon>Neoptera</taxon>
        <taxon>Endopterygota</taxon>
        <taxon>Hymenoptera</taxon>
        <taxon>Apocrita</taxon>
        <taxon>Aculeata</taxon>
        <taxon>Vespoidea</taxon>
        <taxon>Vespidae</taxon>
        <taxon>Vespinae</taxon>
        <taxon>Vespula</taxon>
    </lineage>
</organism>
<dbReference type="Proteomes" id="UP001607303">
    <property type="component" value="Unassembled WGS sequence"/>
</dbReference>
<gene>
    <name evidence="1" type="ORF">V1477_005261</name>
</gene>